<sequence length="71" mass="7390">MNEEGVGPAVGGGDENLLFDQIITTGIPAPEGRGRTARQCRAGPERRELAAREPATAKLASSASEVNSSHM</sequence>
<proteinExistence type="predicted"/>
<gene>
    <name evidence="2" type="ORF">Poly30_13280</name>
</gene>
<evidence type="ECO:0000313" key="3">
    <source>
        <dbReference type="Proteomes" id="UP000320390"/>
    </source>
</evidence>
<dbReference type="Proteomes" id="UP000320390">
    <property type="component" value="Chromosome"/>
</dbReference>
<evidence type="ECO:0000313" key="2">
    <source>
        <dbReference type="EMBL" id="QDV05825.1"/>
    </source>
</evidence>
<evidence type="ECO:0000256" key="1">
    <source>
        <dbReference type="SAM" id="MobiDB-lite"/>
    </source>
</evidence>
<feature type="region of interest" description="Disordered" evidence="1">
    <location>
        <begin position="25"/>
        <end position="71"/>
    </location>
</feature>
<dbReference type="AlphaFoldDB" id="A0A518EP20"/>
<keyword evidence="3" id="KW-1185">Reference proteome</keyword>
<name>A0A518EP20_9BACT</name>
<reference evidence="2 3" key="1">
    <citation type="submission" date="2019-02" db="EMBL/GenBank/DDBJ databases">
        <title>Deep-cultivation of Planctomycetes and their phenomic and genomic characterization uncovers novel biology.</title>
        <authorList>
            <person name="Wiegand S."/>
            <person name="Jogler M."/>
            <person name="Boedeker C."/>
            <person name="Pinto D."/>
            <person name="Vollmers J."/>
            <person name="Rivas-Marin E."/>
            <person name="Kohn T."/>
            <person name="Peeters S.H."/>
            <person name="Heuer A."/>
            <person name="Rast P."/>
            <person name="Oberbeckmann S."/>
            <person name="Bunk B."/>
            <person name="Jeske O."/>
            <person name="Meyerdierks A."/>
            <person name="Storesund J.E."/>
            <person name="Kallscheuer N."/>
            <person name="Luecker S."/>
            <person name="Lage O.M."/>
            <person name="Pohl T."/>
            <person name="Merkel B.J."/>
            <person name="Hornburger P."/>
            <person name="Mueller R.-W."/>
            <person name="Bruemmer F."/>
            <person name="Labrenz M."/>
            <person name="Spormann A.M."/>
            <person name="Op den Camp H."/>
            <person name="Overmann J."/>
            <person name="Amann R."/>
            <person name="Jetten M.S.M."/>
            <person name="Mascher T."/>
            <person name="Medema M.H."/>
            <person name="Devos D.P."/>
            <person name="Kaster A.-K."/>
            <person name="Ovreas L."/>
            <person name="Rohde M."/>
            <person name="Galperin M.Y."/>
            <person name="Jogler C."/>
        </authorList>
    </citation>
    <scope>NUCLEOTIDE SEQUENCE [LARGE SCALE GENOMIC DNA]</scope>
    <source>
        <strain evidence="2 3">Poly30</strain>
    </source>
</reference>
<organism evidence="2 3">
    <name type="scientific">Saltatorellus ferox</name>
    <dbReference type="NCBI Taxonomy" id="2528018"/>
    <lineage>
        <taxon>Bacteria</taxon>
        <taxon>Pseudomonadati</taxon>
        <taxon>Planctomycetota</taxon>
        <taxon>Planctomycetia</taxon>
        <taxon>Planctomycetia incertae sedis</taxon>
        <taxon>Saltatorellus</taxon>
    </lineage>
</organism>
<dbReference type="EMBL" id="CP036434">
    <property type="protein sequence ID" value="QDV05825.1"/>
    <property type="molecule type" value="Genomic_DNA"/>
</dbReference>
<accession>A0A518EP20</accession>
<protein>
    <submittedName>
        <fullName evidence="2">Uncharacterized protein</fullName>
    </submittedName>
</protein>
<feature type="compositionally biased region" description="Polar residues" evidence="1">
    <location>
        <begin position="59"/>
        <end position="71"/>
    </location>
</feature>